<evidence type="ECO:0000313" key="3">
    <source>
        <dbReference type="Proteomes" id="UP001596432"/>
    </source>
</evidence>
<feature type="transmembrane region" description="Helical" evidence="1">
    <location>
        <begin position="39"/>
        <end position="65"/>
    </location>
</feature>
<protein>
    <submittedName>
        <fullName evidence="2">Uncharacterized protein</fullName>
    </submittedName>
</protein>
<keyword evidence="1" id="KW-0472">Membrane</keyword>
<feature type="transmembrane region" description="Helical" evidence="1">
    <location>
        <begin position="6"/>
        <end position="27"/>
    </location>
</feature>
<dbReference type="EMBL" id="JBHTAS010000001">
    <property type="protein sequence ID" value="MFC7141504.1"/>
    <property type="molecule type" value="Genomic_DNA"/>
</dbReference>
<dbReference type="AlphaFoldDB" id="A0ABD5YB15"/>
<dbReference type="RefSeq" id="WP_274322585.1">
    <property type="nucleotide sequence ID" value="NZ_CP118158.1"/>
</dbReference>
<keyword evidence="1" id="KW-1133">Transmembrane helix</keyword>
<accession>A0ABD5YB15</accession>
<name>A0ABD5YB15_9EURY</name>
<keyword evidence="1" id="KW-0812">Transmembrane</keyword>
<organism evidence="2 3">
    <name type="scientific">Halosimplex aquaticum</name>
    <dbReference type="NCBI Taxonomy" id="3026162"/>
    <lineage>
        <taxon>Archaea</taxon>
        <taxon>Methanobacteriati</taxon>
        <taxon>Methanobacteriota</taxon>
        <taxon>Stenosarchaea group</taxon>
        <taxon>Halobacteria</taxon>
        <taxon>Halobacteriales</taxon>
        <taxon>Haloarculaceae</taxon>
        <taxon>Halosimplex</taxon>
    </lineage>
</organism>
<keyword evidence="3" id="KW-1185">Reference proteome</keyword>
<dbReference type="GeneID" id="78821819"/>
<gene>
    <name evidence="2" type="ORF">ACFQMA_16905</name>
</gene>
<proteinExistence type="predicted"/>
<reference evidence="2 3" key="1">
    <citation type="journal article" date="2019" name="Int. J. Syst. Evol. Microbiol.">
        <title>The Global Catalogue of Microorganisms (GCM) 10K type strain sequencing project: providing services to taxonomists for standard genome sequencing and annotation.</title>
        <authorList>
            <consortium name="The Broad Institute Genomics Platform"/>
            <consortium name="The Broad Institute Genome Sequencing Center for Infectious Disease"/>
            <person name="Wu L."/>
            <person name="Ma J."/>
        </authorList>
    </citation>
    <scope>NUCLEOTIDE SEQUENCE [LARGE SCALE GENOMIC DNA]</scope>
    <source>
        <strain evidence="2 3">XZYJT29</strain>
    </source>
</reference>
<dbReference type="Proteomes" id="UP001596432">
    <property type="component" value="Unassembled WGS sequence"/>
</dbReference>
<evidence type="ECO:0000313" key="2">
    <source>
        <dbReference type="EMBL" id="MFC7141504.1"/>
    </source>
</evidence>
<evidence type="ECO:0000256" key="1">
    <source>
        <dbReference type="SAM" id="Phobius"/>
    </source>
</evidence>
<comment type="caution">
    <text evidence="2">The sequence shown here is derived from an EMBL/GenBank/DDBJ whole genome shotgun (WGS) entry which is preliminary data.</text>
</comment>
<sequence length="68" mass="7338">MGSWQTFVRFVLTSSVLFVLILGFSFLELDRQTAAGQEAFVVGVMALVPAVLTVFGAVVVISVGWDPF</sequence>